<dbReference type="RefSeq" id="WP_042520862.1">
    <property type="nucleotide sequence ID" value="NZ_BEWS01000004.1"/>
</dbReference>
<evidence type="ECO:0000313" key="5">
    <source>
        <dbReference type="Proteomes" id="UP000785759"/>
    </source>
</evidence>
<protein>
    <submittedName>
        <fullName evidence="3">Alkaline shock response membrane anchor protein AmaP</fullName>
    </submittedName>
</protein>
<accession>A0A0D0H4J0</accession>
<organism evidence="3 5">
    <name type="scientific">Levilactobacillus brevis</name>
    <name type="common">Lactobacillus brevis</name>
    <dbReference type="NCBI Taxonomy" id="1580"/>
    <lineage>
        <taxon>Bacteria</taxon>
        <taxon>Bacillati</taxon>
        <taxon>Bacillota</taxon>
        <taxon>Bacilli</taxon>
        <taxon>Lactobacillales</taxon>
        <taxon>Lactobacillaceae</taxon>
        <taxon>Levilactobacillus</taxon>
    </lineage>
</organism>
<proteinExistence type="predicted"/>
<dbReference type="Proteomes" id="UP000785759">
    <property type="component" value="Unassembled WGS sequence"/>
</dbReference>
<keyword evidence="1" id="KW-0812">Transmembrane</keyword>
<reference evidence="2 4" key="2">
    <citation type="submission" date="2018-07" db="EMBL/GenBank/DDBJ databases">
        <authorList>
            <person name="Feyereisen M."/>
        </authorList>
    </citation>
    <scope>NUCLEOTIDE SEQUENCE [LARGE SCALE GENOMIC DNA]</scope>
    <source>
        <strain evidence="2 4">UCCLBBS449</strain>
    </source>
</reference>
<reference evidence="3" key="1">
    <citation type="submission" date="2018-05" db="EMBL/GenBank/DDBJ databases">
        <title>Genome Comparison of Lactic Acid Bacteria Isolated from non-Wheat Sourdough.</title>
        <authorList>
            <person name="Rice T."/>
            <person name="Axel C."/>
            <person name="Lynch K.M."/>
            <person name="Benz C."/>
            <person name="Arendt E.K."/>
            <person name="Coffey A."/>
        </authorList>
    </citation>
    <scope>NUCLEOTIDE SEQUENCE</scope>
    <source>
        <strain evidence="3">TR055</strain>
    </source>
</reference>
<keyword evidence="1" id="KW-0472">Membrane</keyword>
<dbReference type="EMBL" id="QFDK01000014">
    <property type="protein sequence ID" value="TOZ02318.1"/>
    <property type="molecule type" value="Genomic_DNA"/>
</dbReference>
<dbReference type="NCBIfam" id="NF033218">
    <property type="entry name" value="anchor_AmaP"/>
    <property type="match status" value="1"/>
</dbReference>
<feature type="transmembrane region" description="Helical" evidence="1">
    <location>
        <begin position="7"/>
        <end position="27"/>
    </location>
</feature>
<dbReference type="EMBL" id="CP031198">
    <property type="protein sequence ID" value="QCZ54065.1"/>
    <property type="molecule type" value="Genomic_DNA"/>
</dbReference>
<keyword evidence="1" id="KW-1133">Transmembrane helix</keyword>
<sequence length="181" mass="20126">MRRGNKGLLTILGLILLALAVFQLGWWLPIPGLSAWSLEMSYTQMAWLKYVLAGAVIITGIVGLGLVVIGIFKPIREKQWQFTNQLGMLEVPQAALEKALRHQLVEQVGLVDPRVTVKLLRHRRARVTAIAQVSATDQIDPLAQQASQVIDAYLQQQLDLTAVKPVVRLSPVDRQRHVSVV</sequence>
<feature type="transmembrane region" description="Helical" evidence="1">
    <location>
        <begin position="47"/>
        <end position="72"/>
    </location>
</feature>
<gene>
    <name evidence="3" type="primary">amaP</name>
    <name evidence="3" type="ORF">DIS17_11385</name>
    <name evidence="2" type="ORF">UCCLBBS449_2150</name>
</gene>
<evidence type="ECO:0000256" key="1">
    <source>
        <dbReference type="SAM" id="Phobius"/>
    </source>
</evidence>
<evidence type="ECO:0000313" key="4">
    <source>
        <dbReference type="Proteomes" id="UP000307074"/>
    </source>
</evidence>
<evidence type="ECO:0000313" key="2">
    <source>
        <dbReference type="EMBL" id="QCZ54065.1"/>
    </source>
</evidence>
<dbReference type="Proteomes" id="UP000307074">
    <property type="component" value="Chromosome"/>
</dbReference>
<name>A0A0D0H4J0_LEVBR</name>
<evidence type="ECO:0000313" key="3">
    <source>
        <dbReference type="EMBL" id="TOZ02318.1"/>
    </source>
</evidence>
<dbReference type="AlphaFoldDB" id="A0A0D0H4J0"/>